<dbReference type="Proteomes" id="UP001297370">
    <property type="component" value="Unassembled WGS sequence"/>
</dbReference>
<proteinExistence type="predicted"/>
<evidence type="ECO:0000313" key="1">
    <source>
        <dbReference type="EMBL" id="MCB5618093.1"/>
    </source>
</evidence>
<sequence>MENLFERIIDKYYKSLGETINNRKKKLKLKREYILNDVKRVTYIVNGYHDEHHPYLIGKSEYDILYCLFLSDRQIAFFDNKDIAMSEPKKFKKKISGNYDKMLWGHIDWDMMLQDTIDILSQIDISTDLGHLFEETLIDDVSYAVIKYDELDPGCPVVWIFPEEREETRKKAIERVHLRCGYKLFKQIFKENFSGKTLDKFDKCFAEFVKDYLKKKKPNPYSLGLQAYNLCKNISGFKAQWYSSEKIQYASEKEEKTELEKFLADYIRNGNEQIEKLKEYQHRSDSLEMNVK</sequence>
<evidence type="ECO:0000313" key="3">
    <source>
        <dbReference type="Proteomes" id="UP000286137"/>
    </source>
</evidence>
<dbReference type="Proteomes" id="UP000286137">
    <property type="component" value="Unassembled WGS sequence"/>
</dbReference>
<dbReference type="EMBL" id="QRTJ01000007">
    <property type="protein sequence ID" value="RGQ69846.1"/>
    <property type="molecule type" value="Genomic_DNA"/>
</dbReference>
<reference evidence="2 3" key="1">
    <citation type="submission" date="2018-08" db="EMBL/GenBank/DDBJ databases">
        <title>A genome reference for cultivated species of the human gut microbiota.</title>
        <authorList>
            <person name="Zou Y."/>
            <person name="Xue W."/>
            <person name="Luo G."/>
        </authorList>
    </citation>
    <scope>NUCLEOTIDE SEQUENCE [LARGE SCALE GENOMIC DNA]</scope>
    <source>
        <strain evidence="2 3">AF27-4BH</strain>
    </source>
</reference>
<accession>A0A412C8Q9</accession>
<reference evidence="1" key="2">
    <citation type="submission" date="2021-10" db="EMBL/GenBank/DDBJ databases">
        <title>Collection of gut derived symbiotic bacterial strains cultured from healthy donors.</title>
        <authorList>
            <person name="Lin H."/>
            <person name="Littmann E."/>
            <person name="Claire K."/>
            <person name="Pamer E."/>
        </authorList>
    </citation>
    <scope>NUCLEOTIDE SEQUENCE</scope>
    <source>
        <strain evidence="1">MSK.23.18</strain>
    </source>
</reference>
<name>A0A412C8Q9_MEDGN</name>
<gene>
    <name evidence="2" type="ORF">DWY88_05695</name>
    <name evidence="1" type="ORF">LIQ08_02785</name>
</gene>
<dbReference type="RefSeq" id="WP_118013490.1">
    <property type="nucleotide sequence ID" value="NZ_JAAIQY010000006.1"/>
</dbReference>
<dbReference type="EMBL" id="JAJBOM010000002">
    <property type="protein sequence ID" value="MCB5618093.1"/>
    <property type="molecule type" value="Genomic_DNA"/>
</dbReference>
<organism evidence="2 3">
    <name type="scientific">Mediterraneibacter gnavus</name>
    <name type="common">Ruminococcus gnavus</name>
    <dbReference type="NCBI Taxonomy" id="33038"/>
    <lineage>
        <taxon>Bacteria</taxon>
        <taxon>Bacillati</taxon>
        <taxon>Bacillota</taxon>
        <taxon>Clostridia</taxon>
        <taxon>Lachnospirales</taxon>
        <taxon>Lachnospiraceae</taxon>
        <taxon>Mediterraneibacter</taxon>
    </lineage>
</organism>
<protein>
    <submittedName>
        <fullName evidence="2">Uncharacterized protein</fullName>
    </submittedName>
</protein>
<comment type="caution">
    <text evidence="2">The sequence shown here is derived from an EMBL/GenBank/DDBJ whole genome shotgun (WGS) entry which is preliminary data.</text>
</comment>
<dbReference type="AlphaFoldDB" id="A0A412C8Q9"/>
<evidence type="ECO:0000313" key="2">
    <source>
        <dbReference type="EMBL" id="RGQ69846.1"/>
    </source>
</evidence>